<name>A0A4C1VDB9_EUMVA</name>
<dbReference type="AlphaFoldDB" id="A0A4C1VDB9"/>
<proteinExistence type="predicted"/>
<evidence type="ECO:0000313" key="2">
    <source>
        <dbReference type="Proteomes" id="UP000299102"/>
    </source>
</evidence>
<reference evidence="1 2" key="1">
    <citation type="journal article" date="2019" name="Commun. Biol.">
        <title>The bagworm genome reveals a unique fibroin gene that provides high tensile strength.</title>
        <authorList>
            <person name="Kono N."/>
            <person name="Nakamura H."/>
            <person name="Ohtoshi R."/>
            <person name="Tomita M."/>
            <person name="Numata K."/>
            <person name="Arakawa K."/>
        </authorList>
    </citation>
    <scope>NUCLEOTIDE SEQUENCE [LARGE SCALE GENOMIC DNA]</scope>
</reference>
<accession>A0A4C1VDB9</accession>
<gene>
    <name evidence="1" type="ORF">EVAR_85515_1</name>
</gene>
<protein>
    <submittedName>
        <fullName evidence="1">Uncharacterized protein</fullName>
    </submittedName>
</protein>
<comment type="caution">
    <text evidence="1">The sequence shown here is derived from an EMBL/GenBank/DDBJ whole genome shotgun (WGS) entry which is preliminary data.</text>
</comment>
<dbReference type="Proteomes" id="UP000299102">
    <property type="component" value="Unassembled WGS sequence"/>
</dbReference>
<keyword evidence="2" id="KW-1185">Reference proteome</keyword>
<evidence type="ECO:0000313" key="1">
    <source>
        <dbReference type="EMBL" id="GBP36267.1"/>
    </source>
</evidence>
<sequence length="68" mass="7731">MEVKNFVITIFTSDRDTLARIVKANDARASFLGKRLRIGARGPTEQLRDDIQEKRPYVGEQALQGRRG</sequence>
<dbReference type="EMBL" id="BGZK01000316">
    <property type="protein sequence ID" value="GBP36267.1"/>
    <property type="molecule type" value="Genomic_DNA"/>
</dbReference>
<organism evidence="1 2">
    <name type="scientific">Eumeta variegata</name>
    <name type="common">Bagworm moth</name>
    <name type="synonym">Eumeta japonica</name>
    <dbReference type="NCBI Taxonomy" id="151549"/>
    <lineage>
        <taxon>Eukaryota</taxon>
        <taxon>Metazoa</taxon>
        <taxon>Ecdysozoa</taxon>
        <taxon>Arthropoda</taxon>
        <taxon>Hexapoda</taxon>
        <taxon>Insecta</taxon>
        <taxon>Pterygota</taxon>
        <taxon>Neoptera</taxon>
        <taxon>Endopterygota</taxon>
        <taxon>Lepidoptera</taxon>
        <taxon>Glossata</taxon>
        <taxon>Ditrysia</taxon>
        <taxon>Tineoidea</taxon>
        <taxon>Psychidae</taxon>
        <taxon>Oiketicinae</taxon>
        <taxon>Eumeta</taxon>
    </lineage>
</organism>